<dbReference type="PANTHER" id="PTHR13557:SF1">
    <property type="entry name" value="COILED-COIL DOMAIN-CONTAINING PROTEIN 86"/>
    <property type="match status" value="1"/>
</dbReference>
<comment type="subcellular location">
    <subcellularLocation>
        <location evidence="1">Chromosome</location>
    </subcellularLocation>
    <subcellularLocation>
        <location evidence="2">Nucleus</location>
        <location evidence="2">Nucleolus</location>
    </subcellularLocation>
</comment>
<evidence type="ECO:0000256" key="5">
    <source>
        <dbReference type="ARBA" id="ARBA00022553"/>
    </source>
</evidence>
<evidence type="ECO:0000256" key="6">
    <source>
        <dbReference type="ARBA" id="ARBA00022934"/>
    </source>
</evidence>
<keyword evidence="6" id="KW-0164">Citrullination</keyword>
<feature type="compositionally biased region" description="Basic and acidic residues" evidence="10">
    <location>
        <begin position="87"/>
        <end position="96"/>
    </location>
</feature>
<feature type="region of interest" description="Disordered" evidence="10">
    <location>
        <begin position="76"/>
        <end position="97"/>
    </location>
</feature>
<sequence>MKPSASLQVAKDPRGKPKSGRVWKEPATRDNRLTNIVKAKNLKSSWEKKMKQKADKEQFKTAKEEIRNKIHDEKKALGEARKKKAEQRKANERKSEVVQVIRNTNKLRRANKKLLRKVEKRDTTGM</sequence>
<proteinExistence type="predicted"/>
<reference evidence="12" key="1">
    <citation type="submission" date="2022-11" db="UniProtKB">
        <authorList>
            <consortium name="WormBaseParasite"/>
        </authorList>
    </citation>
    <scope>IDENTIFICATION</scope>
</reference>
<organism evidence="11 12">
    <name type="scientific">Panagrolaimus superbus</name>
    <dbReference type="NCBI Taxonomy" id="310955"/>
    <lineage>
        <taxon>Eukaryota</taxon>
        <taxon>Metazoa</taxon>
        <taxon>Ecdysozoa</taxon>
        <taxon>Nematoda</taxon>
        <taxon>Chromadorea</taxon>
        <taxon>Rhabditida</taxon>
        <taxon>Tylenchina</taxon>
        <taxon>Panagrolaimomorpha</taxon>
        <taxon>Panagrolaimoidea</taxon>
        <taxon>Panagrolaimidae</taxon>
        <taxon>Panagrolaimus</taxon>
    </lineage>
</organism>
<protein>
    <recommendedName>
        <fullName evidence="3">Coiled-coil domain-containing protein 86</fullName>
    </recommendedName>
</protein>
<evidence type="ECO:0000313" key="11">
    <source>
        <dbReference type="Proteomes" id="UP000887577"/>
    </source>
</evidence>
<keyword evidence="4" id="KW-0158">Chromosome</keyword>
<evidence type="ECO:0000256" key="8">
    <source>
        <dbReference type="ARBA" id="ARBA00023242"/>
    </source>
</evidence>
<dbReference type="WBParaSite" id="PSU_v2.g13679.t1">
    <property type="protein sequence ID" value="PSU_v2.g13679.t1"/>
    <property type="gene ID" value="PSU_v2.g13679"/>
</dbReference>
<keyword evidence="8" id="KW-0539">Nucleus</keyword>
<feature type="region of interest" description="Disordered" evidence="10">
    <location>
        <begin position="1"/>
        <end position="30"/>
    </location>
</feature>
<keyword evidence="7" id="KW-0175">Coiled coil</keyword>
<keyword evidence="5" id="KW-0597">Phosphoprotein</keyword>
<name>A0A914Y2K2_9BILA</name>
<evidence type="ECO:0000313" key="12">
    <source>
        <dbReference type="WBParaSite" id="PSU_v2.g13679.t1"/>
    </source>
</evidence>
<dbReference type="AlphaFoldDB" id="A0A914Y2K2"/>
<comment type="function">
    <text evidence="9">Required for proper chromosome segregation during mitosis and error-free mitotic progression.</text>
</comment>
<dbReference type="GO" id="GO:0005730">
    <property type="term" value="C:nucleolus"/>
    <property type="evidence" value="ECO:0007669"/>
    <property type="project" value="UniProtKB-SubCell"/>
</dbReference>
<accession>A0A914Y2K2</accession>
<dbReference type="Proteomes" id="UP000887577">
    <property type="component" value="Unplaced"/>
</dbReference>
<evidence type="ECO:0000256" key="1">
    <source>
        <dbReference type="ARBA" id="ARBA00004286"/>
    </source>
</evidence>
<evidence type="ECO:0000256" key="9">
    <source>
        <dbReference type="ARBA" id="ARBA00093307"/>
    </source>
</evidence>
<dbReference type="GO" id="GO:0005694">
    <property type="term" value="C:chromosome"/>
    <property type="evidence" value="ECO:0007669"/>
    <property type="project" value="UniProtKB-SubCell"/>
</dbReference>
<dbReference type="InterPro" id="IPR026570">
    <property type="entry name" value="CCDC86"/>
</dbReference>
<evidence type="ECO:0000256" key="10">
    <source>
        <dbReference type="SAM" id="MobiDB-lite"/>
    </source>
</evidence>
<evidence type="ECO:0000256" key="3">
    <source>
        <dbReference type="ARBA" id="ARBA00016738"/>
    </source>
</evidence>
<keyword evidence="11" id="KW-1185">Reference proteome</keyword>
<evidence type="ECO:0000256" key="4">
    <source>
        <dbReference type="ARBA" id="ARBA00022454"/>
    </source>
</evidence>
<evidence type="ECO:0000256" key="2">
    <source>
        <dbReference type="ARBA" id="ARBA00004604"/>
    </source>
</evidence>
<dbReference type="PANTHER" id="PTHR13557">
    <property type="entry name" value="COILED-COIL DOMAIN-CONTAINING PROTEIN 86"/>
    <property type="match status" value="1"/>
</dbReference>
<evidence type="ECO:0000256" key="7">
    <source>
        <dbReference type="ARBA" id="ARBA00023054"/>
    </source>
</evidence>